<dbReference type="InterPro" id="IPR001220">
    <property type="entry name" value="Legume_lectin_dom"/>
</dbReference>
<feature type="non-terminal residue" evidence="4">
    <location>
        <position position="1"/>
    </location>
</feature>
<organism evidence="4 5">
    <name type="scientific">Stylosanthes scabra</name>
    <dbReference type="NCBI Taxonomy" id="79078"/>
    <lineage>
        <taxon>Eukaryota</taxon>
        <taxon>Viridiplantae</taxon>
        <taxon>Streptophyta</taxon>
        <taxon>Embryophyta</taxon>
        <taxon>Tracheophyta</taxon>
        <taxon>Spermatophyta</taxon>
        <taxon>Magnoliopsida</taxon>
        <taxon>eudicotyledons</taxon>
        <taxon>Gunneridae</taxon>
        <taxon>Pentapetalae</taxon>
        <taxon>rosids</taxon>
        <taxon>fabids</taxon>
        <taxon>Fabales</taxon>
        <taxon>Fabaceae</taxon>
        <taxon>Papilionoideae</taxon>
        <taxon>50 kb inversion clade</taxon>
        <taxon>dalbergioids sensu lato</taxon>
        <taxon>Dalbergieae</taxon>
        <taxon>Pterocarpus clade</taxon>
        <taxon>Stylosanthes</taxon>
    </lineage>
</organism>
<dbReference type="Gene3D" id="2.60.120.200">
    <property type="match status" value="1"/>
</dbReference>
<dbReference type="InterPro" id="IPR013320">
    <property type="entry name" value="ConA-like_dom_sf"/>
</dbReference>
<evidence type="ECO:0000256" key="1">
    <source>
        <dbReference type="ARBA" id="ARBA00007606"/>
    </source>
</evidence>
<keyword evidence="5" id="KW-1185">Reference proteome</keyword>
<sequence>SFKLLGNAHLNNGTVSLTRDLHVPNSVSGRVLYSCPLRFCQPKNHSQASFRTFSSFSVTNLNPSSIGCGLALDLGLL</sequence>
<dbReference type="Proteomes" id="UP001341840">
    <property type="component" value="Unassembled WGS sequence"/>
</dbReference>
<evidence type="ECO:0000259" key="3">
    <source>
        <dbReference type="Pfam" id="PF00139"/>
    </source>
</evidence>
<evidence type="ECO:0000256" key="2">
    <source>
        <dbReference type="ARBA" id="ARBA00022734"/>
    </source>
</evidence>
<dbReference type="GO" id="GO:0016301">
    <property type="term" value="F:kinase activity"/>
    <property type="evidence" value="ECO:0007669"/>
    <property type="project" value="UniProtKB-KW"/>
</dbReference>
<keyword evidence="4" id="KW-0808">Transferase</keyword>
<accession>A0ABU6UEG6</accession>
<keyword evidence="2" id="KW-0430">Lectin</keyword>
<gene>
    <name evidence="4" type="primary">LECRK82</name>
    <name evidence="4" type="ORF">PIB30_044291</name>
</gene>
<keyword evidence="4" id="KW-0418">Kinase</keyword>
<proteinExistence type="inferred from homology"/>
<dbReference type="Pfam" id="PF00139">
    <property type="entry name" value="Lectin_legB"/>
    <property type="match status" value="1"/>
</dbReference>
<name>A0ABU6UEG6_9FABA</name>
<reference evidence="4 5" key="1">
    <citation type="journal article" date="2023" name="Plants (Basel)">
        <title>Bridging the Gap: Combining Genomics and Transcriptomics Approaches to Understand Stylosanthes scabra, an Orphan Legume from the Brazilian Caatinga.</title>
        <authorList>
            <person name="Ferreira-Neto J.R.C."/>
            <person name="da Silva M.D."/>
            <person name="Binneck E."/>
            <person name="de Melo N.F."/>
            <person name="da Silva R.H."/>
            <person name="de Melo A.L.T.M."/>
            <person name="Pandolfi V."/>
            <person name="Bustamante F.O."/>
            <person name="Brasileiro-Vidal A.C."/>
            <person name="Benko-Iseppon A.M."/>
        </authorList>
    </citation>
    <scope>NUCLEOTIDE SEQUENCE [LARGE SCALE GENOMIC DNA]</scope>
    <source>
        <tissue evidence="4">Leaves</tissue>
    </source>
</reference>
<dbReference type="EMBL" id="JASCZI010121092">
    <property type="protein sequence ID" value="MED6159662.1"/>
    <property type="molecule type" value="Genomic_DNA"/>
</dbReference>
<evidence type="ECO:0000313" key="5">
    <source>
        <dbReference type="Proteomes" id="UP001341840"/>
    </source>
</evidence>
<comment type="similarity">
    <text evidence="1">Belongs to the leguminous lectin family.</text>
</comment>
<dbReference type="SUPFAM" id="SSF49899">
    <property type="entry name" value="Concanavalin A-like lectins/glucanases"/>
    <property type="match status" value="1"/>
</dbReference>
<evidence type="ECO:0000313" key="4">
    <source>
        <dbReference type="EMBL" id="MED6159662.1"/>
    </source>
</evidence>
<protein>
    <submittedName>
        <fullName evidence="4">L-type lectin-domain containing receptor kinase VIII.2</fullName>
    </submittedName>
</protein>
<feature type="domain" description="Legume lectin" evidence="3">
    <location>
        <begin position="3"/>
        <end position="72"/>
    </location>
</feature>
<keyword evidence="4" id="KW-0675">Receptor</keyword>
<comment type="caution">
    <text evidence="4">The sequence shown here is derived from an EMBL/GenBank/DDBJ whole genome shotgun (WGS) entry which is preliminary data.</text>
</comment>